<proteinExistence type="predicted"/>
<feature type="region of interest" description="Disordered" evidence="1">
    <location>
        <begin position="83"/>
        <end position="103"/>
    </location>
</feature>
<dbReference type="Pfam" id="PF11625">
    <property type="entry name" value="DUF3253"/>
    <property type="match status" value="1"/>
</dbReference>
<evidence type="ECO:0000256" key="1">
    <source>
        <dbReference type="SAM" id="MobiDB-lite"/>
    </source>
</evidence>
<organism evidence="2 3">
    <name type="scientific">Porphyridium purpureum</name>
    <name type="common">Red alga</name>
    <name type="synonym">Porphyridium cruentum</name>
    <dbReference type="NCBI Taxonomy" id="35688"/>
    <lineage>
        <taxon>Eukaryota</taxon>
        <taxon>Rhodophyta</taxon>
        <taxon>Bangiophyceae</taxon>
        <taxon>Porphyridiales</taxon>
        <taxon>Porphyridiaceae</taxon>
        <taxon>Porphyridium</taxon>
    </lineage>
</organism>
<reference evidence="3" key="1">
    <citation type="journal article" date="2019" name="Nat. Commun.">
        <title>Expansion of phycobilisome linker gene families in mesophilic red algae.</title>
        <authorList>
            <person name="Lee J."/>
            <person name="Kim D."/>
            <person name="Bhattacharya D."/>
            <person name="Yoon H.S."/>
        </authorList>
    </citation>
    <scope>NUCLEOTIDE SEQUENCE [LARGE SCALE GENOMIC DNA]</scope>
    <source>
        <strain evidence="3">CCMP 1328</strain>
    </source>
</reference>
<sequence length="103" mass="11820">MSCVSDEQVRACILVMCAERGTEKSVCPSECARRLAEGHHDAWRGLMAVVREQGAQLAHDGRIHVLQKNQRVDPRTARGPIRYRIARAEQQQQQQQHQHQQQQ</sequence>
<dbReference type="InterPro" id="IPR036388">
    <property type="entry name" value="WH-like_DNA-bd_sf"/>
</dbReference>
<dbReference type="InterPro" id="IPR021660">
    <property type="entry name" value="DUF3253"/>
</dbReference>
<dbReference type="Gene3D" id="1.10.10.10">
    <property type="entry name" value="Winged helix-like DNA-binding domain superfamily/Winged helix DNA-binding domain"/>
    <property type="match status" value="1"/>
</dbReference>
<keyword evidence="3" id="KW-1185">Reference proteome</keyword>
<evidence type="ECO:0000313" key="3">
    <source>
        <dbReference type="Proteomes" id="UP000324585"/>
    </source>
</evidence>
<accession>A0A5J4YQK4</accession>
<dbReference type="AlphaFoldDB" id="A0A5J4YQK4"/>
<dbReference type="InterPro" id="IPR036390">
    <property type="entry name" value="WH_DNA-bd_sf"/>
</dbReference>
<name>A0A5J4YQK4_PORPP</name>
<dbReference type="EMBL" id="VRMN01000006">
    <property type="protein sequence ID" value="KAA8493739.1"/>
    <property type="molecule type" value="Genomic_DNA"/>
</dbReference>
<gene>
    <name evidence="2" type="ORF">FVE85_4876</name>
</gene>
<evidence type="ECO:0000313" key="2">
    <source>
        <dbReference type="EMBL" id="KAA8493739.1"/>
    </source>
</evidence>
<dbReference type="SUPFAM" id="SSF46785">
    <property type="entry name" value="Winged helix' DNA-binding domain"/>
    <property type="match status" value="1"/>
</dbReference>
<protein>
    <recommendedName>
        <fullName evidence="4">DUF3253 domain-containing protein</fullName>
    </recommendedName>
</protein>
<comment type="caution">
    <text evidence="2">The sequence shown here is derived from an EMBL/GenBank/DDBJ whole genome shotgun (WGS) entry which is preliminary data.</text>
</comment>
<feature type="compositionally biased region" description="Low complexity" evidence="1">
    <location>
        <begin position="90"/>
        <end position="103"/>
    </location>
</feature>
<dbReference type="Proteomes" id="UP000324585">
    <property type="component" value="Unassembled WGS sequence"/>
</dbReference>
<evidence type="ECO:0008006" key="4">
    <source>
        <dbReference type="Google" id="ProtNLM"/>
    </source>
</evidence>